<protein>
    <submittedName>
        <fullName evidence="3">Secreted protein</fullName>
    </submittedName>
</protein>
<feature type="signal peptide" evidence="1">
    <location>
        <begin position="1"/>
        <end position="23"/>
    </location>
</feature>
<name>A0A0N5ATY5_9BILA</name>
<feature type="chain" id="PRO_5005893419" evidence="1">
    <location>
        <begin position="24"/>
        <end position="175"/>
    </location>
</feature>
<dbReference type="Proteomes" id="UP000046393">
    <property type="component" value="Unplaced"/>
</dbReference>
<accession>A0A0N5ATY5</accession>
<dbReference type="AlphaFoldDB" id="A0A0N5ATY5"/>
<keyword evidence="1" id="KW-0732">Signal</keyword>
<proteinExistence type="predicted"/>
<keyword evidence="2" id="KW-1185">Reference proteome</keyword>
<evidence type="ECO:0000256" key="1">
    <source>
        <dbReference type="SAM" id="SignalP"/>
    </source>
</evidence>
<sequence>MKIDVIQVSLLLQAVVLYSMTDASELNKKIPVNDNDPKLLISVKLSPISSQYPAITSSKSLREIVYRMVVKYTQSKIPSKETNWWIPMKEKQFHATKIRAYNEETKTYYASYNIFPVNARSNCSTSKVPISSLKTCTLCNIFFSWTENDWKSSQIEGTCVMENVGNSQYKKGSNH</sequence>
<reference evidence="3" key="1">
    <citation type="submission" date="2017-02" db="UniProtKB">
        <authorList>
            <consortium name="WormBaseParasite"/>
        </authorList>
    </citation>
    <scope>IDENTIFICATION</scope>
</reference>
<evidence type="ECO:0000313" key="3">
    <source>
        <dbReference type="WBParaSite" id="SMUV_0000830601-mRNA-1"/>
    </source>
</evidence>
<organism evidence="2 3">
    <name type="scientific">Syphacia muris</name>
    <dbReference type="NCBI Taxonomy" id="451379"/>
    <lineage>
        <taxon>Eukaryota</taxon>
        <taxon>Metazoa</taxon>
        <taxon>Ecdysozoa</taxon>
        <taxon>Nematoda</taxon>
        <taxon>Chromadorea</taxon>
        <taxon>Rhabditida</taxon>
        <taxon>Spirurina</taxon>
        <taxon>Oxyuridomorpha</taxon>
        <taxon>Oxyuroidea</taxon>
        <taxon>Oxyuridae</taxon>
        <taxon>Syphacia</taxon>
    </lineage>
</organism>
<evidence type="ECO:0000313" key="2">
    <source>
        <dbReference type="Proteomes" id="UP000046393"/>
    </source>
</evidence>
<dbReference type="WBParaSite" id="SMUV_0000830601-mRNA-1">
    <property type="protein sequence ID" value="SMUV_0000830601-mRNA-1"/>
    <property type="gene ID" value="SMUV_0000830601"/>
</dbReference>